<gene>
    <name evidence="10" type="ORF">ACFOU2_13630</name>
</gene>
<name>A0ABV8B2H3_9BACI</name>
<dbReference type="Pfam" id="PF25198">
    <property type="entry name" value="Spore_GerAC_N"/>
    <property type="match status" value="1"/>
</dbReference>
<reference evidence="11" key="1">
    <citation type="journal article" date="2019" name="Int. J. Syst. Evol. Microbiol.">
        <title>The Global Catalogue of Microorganisms (GCM) 10K type strain sequencing project: providing services to taxonomists for standard genome sequencing and annotation.</title>
        <authorList>
            <consortium name="The Broad Institute Genomics Platform"/>
            <consortium name="The Broad Institute Genome Sequencing Center for Infectious Disease"/>
            <person name="Wu L."/>
            <person name="Ma J."/>
        </authorList>
    </citation>
    <scope>NUCLEOTIDE SEQUENCE [LARGE SCALE GENOMIC DNA]</scope>
    <source>
        <strain evidence="11">CCUG 61889</strain>
    </source>
</reference>
<keyword evidence="7" id="KW-0449">Lipoprotein</keyword>
<evidence type="ECO:0000259" key="8">
    <source>
        <dbReference type="Pfam" id="PF05504"/>
    </source>
</evidence>
<proteinExistence type="inferred from homology"/>
<evidence type="ECO:0000256" key="7">
    <source>
        <dbReference type="ARBA" id="ARBA00023288"/>
    </source>
</evidence>
<dbReference type="Gene3D" id="3.30.300.210">
    <property type="entry name" value="Nutrient germinant receptor protein C, domain 3"/>
    <property type="match status" value="1"/>
</dbReference>
<evidence type="ECO:0000259" key="9">
    <source>
        <dbReference type="Pfam" id="PF25198"/>
    </source>
</evidence>
<feature type="domain" description="Spore germination GerAC-like C-terminal" evidence="8">
    <location>
        <begin position="228"/>
        <end position="393"/>
    </location>
</feature>
<keyword evidence="4" id="KW-0732">Signal</keyword>
<dbReference type="PANTHER" id="PTHR35789:SF1">
    <property type="entry name" value="SPORE GERMINATION PROTEIN B3"/>
    <property type="match status" value="1"/>
</dbReference>
<dbReference type="PANTHER" id="PTHR35789">
    <property type="entry name" value="SPORE GERMINATION PROTEIN B3"/>
    <property type="match status" value="1"/>
</dbReference>
<evidence type="ECO:0000256" key="1">
    <source>
        <dbReference type="ARBA" id="ARBA00004635"/>
    </source>
</evidence>
<dbReference type="InterPro" id="IPR038501">
    <property type="entry name" value="Spore_GerAC_C_sf"/>
</dbReference>
<comment type="caution">
    <text evidence="10">The sequence shown here is derived from an EMBL/GenBank/DDBJ whole genome shotgun (WGS) entry which is preliminary data.</text>
</comment>
<evidence type="ECO:0000256" key="3">
    <source>
        <dbReference type="ARBA" id="ARBA00022544"/>
    </source>
</evidence>
<dbReference type="PROSITE" id="PS51257">
    <property type="entry name" value="PROKAR_LIPOPROTEIN"/>
    <property type="match status" value="1"/>
</dbReference>
<dbReference type="NCBIfam" id="TIGR02887">
    <property type="entry name" value="spore_ger_x_C"/>
    <property type="match status" value="1"/>
</dbReference>
<evidence type="ECO:0000256" key="5">
    <source>
        <dbReference type="ARBA" id="ARBA00023136"/>
    </source>
</evidence>
<dbReference type="RefSeq" id="WP_377915973.1">
    <property type="nucleotide sequence ID" value="NZ_JBHRZT010000052.1"/>
</dbReference>
<keyword evidence="6" id="KW-0564">Palmitate</keyword>
<dbReference type="InterPro" id="IPR057336">
    <property type="entry name" value="GerAC_N"/>
</dbReference>
<dbReference type="InterPro" id="IPR008844">
    <property type="entry name" value="Spore_GerAC-like"/>
</dbReference>
<keyword evidence="5" id="KW-0472">Membrane</keyword>
<dbReference type="InterPro" id="IPR046953">
    <property type="entry name" value="Spore_GerAC-like_C"/>
</dbReference>
<evidence type="ECO:0000256" key="6">
    <source>
        <dbReference type="ARBA" id="ARBA00023139"/>
    </source>
</evidence>
<evidence type="ECO:0000256" key="2">
    <source>
        <dbReference type="ARBA" id="ARBA00007886"/>
    </source>
</evidence>
<accession>A0ABV8B2H3</accession>
<feature type="domain" description="Spore germination protein N-terminal" evidence="9">
    <location>
        <begin position="24"/>
        <end position="200"/>
    </location>
</feature>
<keyword evidence="3" id="KW-0309">Germination</keyword>
<dbReference type="EMBL" id="JBHRZT010000052">
    <property type="protein sequence ID" value="MFC3884488.1"/>
    <property type="molecule type" value="Genomic_DNA"/>
</dbReference>
<dbReference type="Proteomes" id="UP001595752">
    <property type="component" value="Unassembled WGS sequence"/>
</dbReference>
<comment type="subcellular location">
    <subcellularLocation>
        <location evidence="1">Membrane</location>
        <topology evidence="1">Lipid-anchor</topology>
    </subcellularLocation>
</comment>
<evidence type="ECO:0000313" key="11">
    <source>
        <dbReference type="Proteomes" id="UP001595752"/>
    </source>
</evidence>
<evidence type="ECO:0000256" key="4">
    <source>
        <dbReference type="ARBA" id="ARBA00022729"/>
    </source>
</evidence>
<comment type="similarity">
    <text evidence="2">Belongs to the GerABKC lipoprotein family.</text>
</comment>
<keyword evidence="11" id="KW-1185">Reference proteome</keyword>
<sequence length="407" mass="45298">MNHKWVFLFLMLAGIVLLSGCWSKKELTDLALVAALGIDKNEEGRYVGTFQIVNPGNVTGGMQGGGGGQGPAISVYSTTGDNLVEVSRRASTKISRRMYYAHTNLVIISDKLAKEEGITNIFDAFDRDPEFRITAKVVIAHDAKAADIVKTLTAVDKIPANKVIKTLKFTERRWGAHINNNIQDVINSLVSPGKEPVLTGFRLNGNFKEGKKMENIQQSALEATLQADGLAVFKEGKLIDWLQGETARGAVWILDKIKATGVNINWKKEEEAIAYEVVRQKTKVSANMKNGRPNISIHVRAEGNIGEVTVPVDLTDPRVLLNIEKALEKEIKKEIQDAIQRAQKDKSDIFGFGEAVHRSEPEAWKQLKHDWNDSHFPELKVDVTVDAFVRRTGLRNKPYLSDMENNQ</sequence>
<organism evidence="10 11">
    <name type="scientific">Bacillus songklensis</name>
    <dbReference type="NCBI Taxonomy" id="1069116"/>
    <lineage>
        <taxon>Bacteria</taxon>
        <taxon>Bacillati</taxon>
        <taxon>Bacillota</taxon>
        <taxon>Bacilli</taxon>
        <taxon>Bacillales</taxon>
        <taxon>Bacillaceae</taxon>
        <taxon>Bacillus</taxon>
    </lineage>
</organism>
<evidence type="ECO:0000313" key="10">
    <source>
        <dbReference type="EMBL" id="MFC3884488.1"/>
    </source>
</evidence>
<protein>
    <submittedName>
        <fullName evidence="10">Ger(X)C family spore germination protein</fullName>
    </submittedName>
</protein>
<dbReference type="Pfam" id="PF05504">
    <property type="entry name" value="Spore_GerAC"/>
    <property type="match status" value="1"/>
</dbReference>